<reference evidence="1 2" key="1">
    <citation type="submission" date="2018-08" db="EMBL/GenBank/DDBJ databases">
        <title>Parvularcula sp. SM1705, isolated from surface water of the South Sea China.</title>
        <authorList>
            <person name="Sun L."/>
        </authorList>
    </citation>
    <scope>NUCLEOTIDE SEQUENCE [LARGE SCALE GENOMIC DNA]</scope>
    <source>
        <strain evidence="1 2">SM1705</strain>
    </source>
</reference>
<comment type="caution">
    <text evidence="1">The sequence shown here is derived from an EMBL/GenBank/DDBJ whole genome shotgun (WGS) entry which is preliminary data.</text>
</comment>
<evidence type="ECO:0000313" key="2">
    <source>
        <dbReference type="Proteomes" id="UP000264589"/>
    </source>
</evidence>
<dbReference type="Proteomes" id="UP000264589">
    <property type="component" value="Unassembled WGS sequence"/>
</dbReference>
<keyword evidence="2" id="KW-1185">Reference proteome</keyword>
<evidence type="ECO:0008006" key="3">
    <source>
        <dbReference type="Google" id="ProtNLM"/>
    </source>
</evidence>
<protein>
    <recommendedName>
        <fullName evidence="3">Invasion associated locus B family protein</fullName>
    </recommendedName>
</protein>
<sequence>MGTPFFVAAAFLVTGMGAQDPTTQVDWQRDLKIIDDKPAASSVRPEDQSKPGVMLQCAGDKLSAIFAVEAIDFDGIEDVKTSRARIWTGKLFIDGELADERDWTYLPAAKAAWPRSKSVAAKVFNAVVQGQLVEFELGKKDRVRVHLPTADQAFAAFAEDCASFRAAAAE</sequence>
<dbReference type="InParanoid" id="A0A371R858"/>
<accession>A0A371R858</accession>
<dbReference type="AlphaFoldDB" id="A0A371R858"/>
<organism evidence="1 2">
    <name type="scientific">Parvularcula marina</name>
    <dbReference type="NCBI Taxonomy" id="2292771"/>
    <lineage>
        <taxon>Bacteria</taxon>
        <taxon>Pseudomonadati</taxon>
        <taxon>Pseudomonadota</taxon>
        <taxon>Alphaproteobacteria</taxon>
        <taxon>Parvularculales</taxon>
        <taxon>Parvularculaceae</taxon>
        <taxon>Parvularcula</taxon>
    </lineage>
</organism>
<gene>
    <name evidence="1" type="ORF">DX908_15260</name>
</gene>
<proteinExistence type="predicted"/>
<dbReference type="RefSeq" id="WP_116393348.1">
    <property type="nucleotide sequence ID" value="NZ_QUQO01000002.1"/>
</dbReference>
<evidence type="ECO:0000313" key="1">
    <source>
        <dbReference type="EMBL" id="RFB01632.1"/>
    </source>
</evidence>
<name>A0A371R858_9PROT</name>
<dbReference type="EMBL" id="QUQO01000002">
    <property type="protein sequence ID" value="RFB01632.1"/>
    <property type="molecule type" value="Genomic_DNA"/>
</dbReference>